<sequence>MREAHPRAPRPRPDHAPRRWPLLLAVGLVVALAGSAVYVVYFTSVLALRTVSVVGAEQSVEQQVRAQLAPQVGAPLAEVDTAELQQALAGIPDIAATTVDRSWPNGLRVTVRQRVAVAVTKANDAWWSLDASGVPFAPTKVKPAKLMQIELATPGAQDPSTTAALSVVDSLPASVSALVSSVRAASPYRIELLLADKRTVIWGDSSAGEQKAKVLPVMLRQPGSVFDLSDPTMVSVK</sequence>
<dbReference type="PANTHER" id="PTHR37820:SF1">
    <property type="entry name" value="CELL DIVISION PROTEIN FTSQ"/>
    <property type="match status" value="1"/>
</dbReference>
<keyword evidence="6 8" id="KW-0472">Membrane</keyword>
<dbReference type="InterPro" id="IPR050487">
    <property type="entry name" value="FtsQ_DivIB"/>
</dbReference>
<keyword evidence="2" id="KW-1003">Cell membrane</keyword>
<evidence type="ECO:0000256" key="6">
    <source>
        <dbReference type="ARBA" id="ARBA00023136"/>
    </source>
</evidence>
<dbReference type="Pfam" id="PF03799">
    <property type="entry name" value="FtsQ_DivIB_C"/>
    <property type="match status" value="1"/>
</dbReference>
<evidence type="ECO:0000256" key="4">
    <source>
        <dbReference type="ARBA" id="ARBA00022692"/>
    </source>
</evidence>
<dbReference type="InterPro" id="IPR034746">
    <property type="entry name" value="POTRA"/>
</dbReference>
<proteinExistence type="predicted"/>
<keyword evidence="5 8" id="KW-1133">Transmembrane helix</keyword>
<keyword evidence="4 8" id="KW-0812">Transmembrane</keyword>
<evidence type="ECO:0000256" key="7">
    <source>
        <dbReference type="ARBA" id="ARBA00023306"/>
    </source>
</evidence>
<reference evidence="10" key="1">
    <citation type="submission" date="2024-05" db="EMBL/GenBank/DDBJ databases">
        <authorList>
            <person name="Cai S.Y."/>
            <person name="Jin L.M."/>
            <person name="Li H.R."/>
        </authorList>
    </citation>
    <scope>NUCLEOTIDE SEQUENCE</scope>
    <source>
        <strain evidence="10">A5-74</strain>
    </source>
</reference>
<gene>
    <name evidence="10" type="ORF">ABLG96_14320</name>
</gene>
<dbReference type="GO" id="GO:0005886">
    <property type="term" value="C:plasma membrane"/>
    <property type="evidence" value="ECO:0007669"/>
    <property type="project" value="TreeGrafter"/>
</dbReference>
<dbReference type="Pfam" id="PF08478">
    <property type="entry name" value="POTRA_1"/>
    <property type="match status" value="1"/>
</dbReference>
<dbReference type="Gene3D" id="3.10.20.310">
    <property type="entry name" value="membrane protein fhac"/>
    <property type="match status" value="1"/>
</dbReference>
<keyword evidence="7" id="KW-0131">Cell cycle</keyword>
<evidence type="ECO:0000259" key="9">
    <source>
        <dbReference type="PROSITE" id="PS51779"/>
    </source>
</evidence>
<dbReference type="InterPro" id="IPR005548">
    <property type="entry name" value="Cell_div_FtsQ/DivIB_C"/>
</dbReference>
<evidence type="ECO:0000256" key="2">
    <source>
        <dbReference type="ARBA" id="ARBA00022475"/>
    </source>
</evidence>
<dbReference type="GO" id="GO:0051301">
    <property type="term" value="P:cell division"/>
    <property type="evidence" value="ECO:0007669"/>
    <property type="project" value="UniProtKB-KW"/>
</dbReference>
<dbReference type="EMBL" id="CP159218">
    <property type="protein sequence ID" value="XCG62421.1"/>
    <property type="molecule type" value="Genomic_DNA"/>
</dbReference>
<accession>A0AAU8DKW6</accession>
<dbReference type="RefSeq" id="WP_353648036.1">
    <property type="nucleotide sequence ID" value="NZ_CP159218.1"/>
</dbReference>
<dbReference type="PROSITE" id="PS51779">
    <property type="entry name" value="POTRA"/>
    <property type="match status" value="1"/>
</dbReference>
<comment type="subcellular location">
    <subcellularLocation>
        <location evidence="1">Membrane</location>
    </subcellularLocation>
</comment>
<feature type="transmembrane region" description="Helical" evidence="8">
    <location>
        <begin position="20"/>
        <end position="41"/>
    </location>
</feature>
<feature type="domain" description="POTRA" evidence="9">
    <location>
        <begin position="46"/>
        <end position="114"/>
    </location>
</feature>
<dbReference type="InterPro" id="IPR013685">
    <property type="entry name" value="POTRA_FtsQ_type"/>
</dbReference>
<evidence type="ECO:0000256" key="1">
    <source>
        <dbReference type="ARBA" id="ARBA00004370"/>
    </source>
</evidence>
<evidence type="ECO:0000313" key="10">
    <source>
        <dbReference type="EMBL" id="XCG62421.1"/>
    </source>
</evidence>
<protein>
    <submittedName>
        <fullName evidence="10">FtsQ-type POTRA domain-containing protein</fullName>
    </submittedName>
</protein>
<keyword evidence="3" id="KW-0132">Cell division</keyword>
<dbReference type="AlphaFoldDB" id="A0AAU8DKW6"/>
<dbReference type="PANTHER" id="PTHR37820">
    <property type="entry name" value="CELL DIVISION PROTEIN DIVIB"/>
    <property type="match status" value="1"/>
</dbReference>
<evidence type="ECO:0000256" key="3">
    <source>
        <dbReference type="ARBA" id="ARBA00022618"/>
    </source>
</evidence>
<name>A0AAU8DKW6_9ACTN</name>
<evidence type="ECO:0000256" key="5">
    <source>
        <dbReference type="ARBA" id="ARBA00022989"/>
    </source>
</evidence>
<organism evidence="10">
    <name type="scientific">Nakamurella sp. A5-74</name>
    <dbReference type="NCBI Taxonomy" id="3158264"/>
    <lineage>
        <taxon>Bacteria</taxon>
        <taxon>Bacillati</taxon>
        <taxon>Actinomycetota</taxon>
        <taxon>Actinomycetes</taxon>
        <taxon>Nakamurellales</taxon>
        <taxon>Nakamurellaceae</taxon>
        <taxon>Nakamurella</taxon>
    </lineage>
</organism>
<evidence type="ECO:0000256" key="8">
    <source>
        <dbReference type="SAM" id="Phobius"/>
    </source>
</evidence>